<dbReference type="Proteomes" id="UP001202922">
    <property type="component" value="Unassembled WGS sequence"/>
</dbReference>
<evidence type="ECO:0000313" key="2">
    <source>
        <dbReference type="Proteomes" id="UP001202922"/>
    </source>
</evidence>
<accession>A0ABS9U372</accession>
<sequence length="189" mass="19528">MEIGGVEGSVVSIGLPHAEGSGGGELLDGAIAFPSSKRSSNAVIPTQVGVQMLTSITSIDAPTRYAYEIELGEGQRLELADKGVVVVNADGSIRAAAGAAWAKDANGRDIPTKYEVSGRMLTQVVDHANAAGIAYPVVADPFWLAPWVVRCLMGIGLNSAQITRIAQSGSAWAIASSFGYAAVRCVLGR</sequence>
<keyword evidence="2" id="KW-1185">Reference proteome</keyword>
<protein>
    <submittedName>
        <fullName evidence="1">Uncharacterized protein</fullName>
    </submittedName>
</protein>
<organism evidence="1 2">
    <name type="scientific">Sinomonas terrae</name>
    <dbReference type="NCBI Taxonomy" id="2908838"/>
    <lineage>
        <taxon>Bacteria</taxon>
        <taxon>Bacillati</taxon>
        <taxon>Actinomycetota</taxon>
        <taxon>Actinomycetes</taxon>
        <taxon>Micrococcales</taxon>
        <taxon>Micrococcaceae</taxon>
        <taxon>Sinomonas</taxon>
    </lineage>
</organism>
<proteinExistence type="predicted"/>
<evidence type="ECO:0000313" key="1">
    <source>
        <dbReference type="EMBL" id="MCH6471156.1"/>
    </source>
</evidence>
<reference evidence="1 2" key="1">
    <citation type="submission" date="2022-03" db="EMBL/GenBank/DDBJ databases">
        <title>Sinomonas sp. isolated from a soil.</title>
        <authorList>
            <person name="Han J."/>
            <person name="Kim D.-U."/>
        </authorList>
    </citation>
    <scope>NUCLEOTIDE SEQUENCE [LARGE SCALE GENOMIC DNA]</scope>
    <source>
        <strain evidence="1 2">5-5</strain>
    </source>
</reference>
<name>A0ABS9U372_9MICC</name>
<comment type="caution">
    <text evidence="1">The sequence shown here is derived from an EMBL/GenBank/DDBJ whole genome shotgun (WGS) entry which is preliminary data.</text>
</comment>
<dbReference type="RefSeq" id="WP_241054768.1">
    <property type="nucleotide sequence ID" value="NZ_JAKZBV010000001.1"/>
</dbReference>
<dbReference type="EMBL" id="JAKZBV010000001">
    <property type="protein sequence ID" value="MCH6471156.1"/>
    <property type="molecule type" value="Genomic_DNA"/>
</dbReference>
<gene>
    <name evidence="1" type="ORF">L0M17_14405</name>
</gene>